<comment type="caution">
    <text evidence="7">The sequence shown here is derived from an EMBL/GenBank/DDBJ whole genome shotgun (WGS) entry which is preliminary data.</text>
</comment>
<feature type="compositionally biased region" description="Acidic residues" evidence="6">
    <location>
        <begin position="30"/>
        <end position="61"/>
    </location>
</feature>
<dbReference type="Pfam" id="PF00902">
    <property type="entry name" value="TatC"/>
    <property type="match status" value="1"/>
</dbReference>
<feature type="transmembrane region" description="Helical" evidence="5">
    <location>
        <begin position="369"/>
        <end position="388"/>
    </location>
</feature>
<keyword evidence="5" id="KW-0653">Protein transport</keyword>
<gene>
    <name evidence="5" type="primary">tatC</name>
    <name evidence="7" type="ORF">ACFO5R_01630</name>
</gene>
<evidence type="ECO:0000256" key="6">
    <source>
        <dbReference type="SAM" id="MobiDB-lite"/>
    </source>
</evidence>
<dbReference type="PANTHER" id="PTHR30371:SF0">
    <property type="entry name" value="SEC-INDEPENDENT PROTEIN TRANSLOCASE PROTEIN TATC, CHLOROPLASTIC-RELATED"/>
    <property type="match status" value="1"/>
</dbReference>
<dbReference type="EMBL" id="JBHSFA010000002">
    <property type="protein sequence ID" value="MFC4540625.1"/>
    <property type="molecule type" value="Genomic_DNA"/>
</dbReference>
<feature type="transmembrane region" description="Helical" evidence="5">
    <location>
        <begin position="228"/>
        <end position="248"/>
    </location>
</feature>
<feature type="transmembrane region" description="Helical" evidence="5">
    <location>
        <begin position="311"/>
        <end position="336"/>
    </location>
</feature>
<dbReference type="GO" id="GO:0008320">
    <property type="term" value="F:protein transmembrane transporter activity"/>
    <property type="evidence" value="ECO:0007669"/>
    <property type="project" value="UniProtKB-UniRule"/>
</dbReference>
<keyword evidence="2 5" id="KW-0812">Transmembrane</keyword>
<feature type="transmembrane region" description="Helical" evidence="5">
    <location>
        <begin position="170"/>
        <end position="191"/>
    </location>
</feature>
<evidence type="ECO:0000313" key="8">
    <source>
        <dbReference type="Proteomes" id="UP001595898"/>
    </source>
</evidence>
<feature type="transmembrane region" description="Helical" evidence="5">
    <location>
        <begin position="348"/>
        <end position="363"/>
    </location>
</feature>
<dbReference type="PANTHER" id="PTHR30371">
    <property type="entry name" value="SEC-INDEPENDENT PROTEIN TRANSLOCASE PROTEIN TATC"/>
    <property type="match status" value="1"/>
</dbReference>
<comment type="subcellular location">
    <subcellularLocation>
        <location evidence="5">Cell membrane</location>
        <topology evidence="5">Multi-pass membrane protein</topology>
    </subcellularLocation>
    <subcellularLocation>
        <location evidence="1">Membrane</location>
        <topology evidence="1">Multi-pass membrane protein</topology>
    </subcellularLocation>
</comment>
<keyword evidence="5" id="KW-0811">Translocation</keyword>
<dbReference type="HAMAP" id="MF_00902">
    <property type="entry name" value="TatC"/>
    <property type="match status" value="1"/>
</dbReference>
<evidence type="ECO:0000313" key="7">
    <source>
        <dbReference type="EMBL" id="MFC4540625.1"/>
    </source>
</evidence>
<comment type="similarity">
    <text evidence="5">Belongs to the TatC family.</text>
</comment>
<keyword evidence="5" id="KW-1003">Cell membrane</keyword>
<feature type="compositionally biased region" description="Acidic residues" evidence="6">
    <location>
        <begin position="68"/>
        <end position="101"/>
    </location>
</feature>
<comment type="subunit">
    <text evidence="5">Forms a complex with TatA.</text>
</comment>
<dbReference type="PRINTS" id="PR01840">
    <property type="entry name" value="TATCFAMILY"/>
</dbReference>
<keyword evidence="8" id="KW-1185">Reference proteome</keyword>
<dbReference type="Proteomes" id="UP001595898">
    <property type="component" value="Unassembled WGS sequence"/>
</dbReference>
<dbReference type="RefSeq" id="WP_250138789.1">
    <property type="nucleotide sequence ID" value="NZ_JALIQP010000001.1"/>
</dbReference>
<protein>
    <recommendedName>
        <fullName evidence="5">Sec-independent protein translocase protein TatC</fullName>
    </recommendedName>
</protein>
<accession>A0ABD5PJE3</accession>
<keyword evidence="4 5" id="KW-0472">Membrane</keyword>
<keyword evidence="3 5" id="KW-1133">Transmembrane helix</keyword>
<feature type="compositionally biased region" description="Basic and acidic residues" evidence="6">
    <location>
        <begin position="119"/>
        <end position="134"/>
    </location>
</feature>
<evidence type="ECO:0000256" key="1">
    <source>
        <dbReference type="ARBA" id="ARBA00004141"/>
    </source>
</evidence>
<feature type="region of interest" description="Disordered" evidence="6">
    <location>
        <begin position="1"/>
        <end position="159"/>
    </location>
</feature>
<name>A0ABD5PJE3_9EURY</name>
<feature type="transmembrane region" description="Helical" evidence="5">
    <location>
        <begin position="260"/>
        <end position="291"/>
    </location>
</feature>
<evidence type="ECO:0000256" key="5">
    <source>
        <dbReference type="HAMAP-Rule" id="MF_00902"/>
    </source>
</evidence>
<dbReference type="AlphaFoldDB" id="A0ABD5PJE3"/>
<proteinExistence type="inferred from homology"/>
<dbReference type="GO" id="GO:0043953">
    <property type="term" value="P:protein transport by the Tat complex"/>
    <property type="evidence" value="ECO:0007669"/>
    <property type="project" value="UniProtKB-UniRule"/>
</dbReference>
<feature type="compositionally biased region" description="Acidic residues" evidence="6">
    <location>
        <begin position="1"/>
        <end position="15"/>
    </location>
</feature>
<evidence type="ECO:0000256" key="4">
    <source>
        <dbReference type="ARBA" id="ARBA00023136"/>
    </source>
</evidence>
<dbReference type="InterPro" id="IPR002033">
    <property type="entry name" value="TatC"/>
</dbReference>
<organism evidence="7 8">
    <name type="scientific">Halosolutus amylolyticus</name>
    <dbReference type="NCBI Taxonomy" id="2932267"/>
    <lineage>
        <taxon>Archaea</taxon>
        <taxon>Methanobacteriati</taxon>
        <taxon>Methanobacteriota</taxon>
        <taxon>Stenosarchaea group</taxon>
        <taxon>Halobacteria</taxon>
        <taxon>Halobacteriales</taxon>
        <taxon>Natrialbaceae</taxon>
        <taxon>Halosolutus</taxon>
    </lineage>
</organism>
<comment type="function">
    <text evidence="5">Part of the twin-arginine translocation (Tat) system that transports large folded proteins containing a characteristic twin-arginine motif in their signal peptide across membranes.</text>
</comment>
<evidence type="ECO:0000256" key="3">
    <source>
        <dbReference type="ARBA" id="ARBA00022989"/>
    </source>
</evidence>
<dbReference type="GO" id="GO:0033281">
    <property type="term" value="C:TAT protein transport complex"/>
    <property type="evidence" value="ECO:0007669"/>
    <property type="project" value="UniProtKB-UniRule"/>
</dbReference>
<evidence type="ECO:0000256" key="2">
    <source>
        <dbReference type="ARBA" id="ARBA00022692"/>
    </source>
</evidence>
<keyword evidence="5" id="KW-0813">Transport</keyword>
<reference evidence="7 8" key="1">
    <citation type="journal article" date="2019" name="Int. J. Syst. Evol. Microbiol.">
        <title>The Global Catalogue of Microorganisms (GCM) 10K type strain sequencing project: providing services to taxonomists for standard genome sequencing and annotation.</title>
        <authorList>
            <consortium name="The Broad Institute Genomics Platform"/>
            <consortium name="The Broad Institute Genome Sequencing Center for Infectious Disease"/>
            <person name="Wu L."/>
            <person name="Ma J."/>
        </authorList>
    </citation>
    <scope>NUCLEOTIDE SEQUENCE [LARGE SCALE GENOMIC DNA]</scope>
    <source>
        <strain evidence="7 8">WLHS5</strain>
    </source>
</reference>
<sequence length="394" mass="42781">MPDESDERADGDGSDEPQVAPADRSSEPAERDDESDTDSFFGDDVDSVFDDADDADPDEGDPSSTADDGTDESIFSDDADDSADAPEASTADDDAIDDESADERTADNDTASSADDESIEARTDGEGVVGDHPEPGSGGPGYPDDTDVGGISTPPDDEEMPLADHIEEMVLRLAVVFLVGAAGTAIGLLWASQAIEHIWLNVFPYATEEVPSPHVYHPLELWLTRIKLSALLGIMVALPAFIYECYLFMRPGLYPHERKYYLAAVPTSVVLAGLGMLFSYLLVLPILFQYFTYYAEGSAGIAYALGETFNLIITLTGFLAIVFQIPLFIMLAIMMGVTTRRWLAQKRLYFWAAFAGLAFMFAFDPTGMAPILVAITMILLFEGTLLVLKWVGRE</sequence>